<dbReference type="PROSITE" id="PS00916">
    <property type="entry name" value="PI3_4_KINASE_2"/>
    <property type="match status" value="1"/>
</dbReference>
<keyword evidence="16" id="KW-1185">Reference proteome</keyword>
<dbReference type="InterPro" id="IPR009076">
    <property type="entry name" value="FRB_dom"/>
</dbReference>
<dbReference type="InterPro" id="IPR050517">
    <property type="entry name" value="DDR_Repair_Kinase"/>
</dbReference>
<comment type="similarity">
    <text evidence="1">Belongs to the PI3/PI4-kinase family.</text>
</comment>
<dbReference type="InterPro" id="IPR024585">
    <property type="entry name" value="mTOR_dom"/>
</dbReference>
<dbReference type="Pfam" id="PF08771">
    <property type="entry name" value="FRB_dom"/>
    <property type="match status" value="1"/>
</dbReference>
<dbReference type="GO" id="GO:0005524">
    <property type="term" value="F:ATP binding"/>
    <property type="evidence" value="ECO:0007669"/>
    <property type="project" value="UniProtKB-KW"/>
</dbReference>
<gene>
    <name evidence="15" type="ORF">Tco025E_00532</name>
</gene>
<dbReference type="Pfam" id="PF02259">
    <property type="entry name" value="FAT"/>
    <property type="match status" value="1"/>
</dbReference>
<comment type="caution">
    <text evidence="15">The sequence shown here is derived from an EMBL/GenBank/DDBJ whole genome shotgun (WGS) entry which is preliminary data.</text>
</comment>
<evidence type="ECO:0000256" key="3">
    <source>
        <dbReference type="ARBA" id="ARBA00022679"/>
    </source>
</evidence>
<dbReference type="PROSITE" id="PS00915">
    <property type="entry name" value="PI3_4_KINASE_1"/>
    <property type="match status" value="1"/>
</dbReference>
<dbReference type="SMART" id="SM01343">
    <property type="entry name" value="FATC"/>
    <property type="match status" value="1"/>
</dbReference>
<dbReference type="GO" id="GO:0080090">
    <property type="term" value="P:regulation of primary metabolic process"/>
    <property type="evidence" value="ECO:0007669"/>
    <property type="project" value="UniProtKB-ARBA"/>
</dbReference>
<dbReference type="Pfam" id="PF23593">
    <property type="entry name" value="HEAT_ATR"/>
    <property type="match status" value="1"/>
</dbReference>
<dbReference type="Pfam" id="PF00595">
    <property type="entry name" value="PDZ"/>
    <property type="match status" value="1"/>
</dbReference>
<dbReference type="InterPro" id="IPR014009">
    <property type="entry name" value="PIK_FAT"/>
</dbReference>
<dbReference type="Pfam" id="PF02260">
    <property type="entry name" value="FATC"/>
    <property type="match status" value="1"/>
</dbReference>
<dbReference type="InterPro" id="IPR001478">
    <property type="entry name" value="PDZ"/>
</dbReference>
<feature type="region of interest" description="Disordered" evidence="10">
    <location>
        <begin position="2429"/>
        <end position="2448"/>
    </location>
</feature>
<dbReference type="InterPro" id="IPR036034">
    <property type="entry name" value="PDZ_sf"/>
</dbReference>
<evidence type="ECO:0000256" key="10">
    <source>
        <dbReference type="SAM" id="MobiDB-lite"/>
    </source>
</evidence>
<evidence type="ECO:0000259" key="13">
    <source>
        <dbReference type="PROSITE" id="PS51189"/>
    </source>
</evidence>
<organism evidence="15 16">
    <name type="scientific">Trypanosoma conorhini</name>
    <dbReference type="NCBI Taxonomy" id="83891"/>
    <lineage>
        <taxon>Eukaryota</taxon>
        <taxon>Discoba</taxon>
        <taxon>Euglenozoa</taxon>
        <taxon>Kinetoplastea</taxon>
        <taxon>Metakinetoplastina</taxon>
        <taxon>Trypanosomatida</taxon>
        <taxon>Trypanosomatidae</taxon>
        <taxon>Trypanosoma</taxon>
    </lineage>
</organism>
<protein>
    <recommendedName>
        <fullName evidence="2">non-specific serine/threonine protein kinase</fullName>
        <ecNumber evidence="2">2.7.11.1</ecNumber>
    </recommendedName>
</protein>
<dbReference type="GO" id="GO:0031929">
    <property type="term" value="P:TOR signaling"/>
    <property type="evidence" value="ECO:0007669"/>
    <property type="project" value="TreeGrafter"/>
</dbReference>
<dbReference type="SUPFAM" id="SSF47212">
    <property type="entry name" value="FKBP12-rapamycin-binding domain of FKBP-rapamycin-associated protein (FRAP)"/>
    <property type="match status" value="1"/>
</dbReference>
<evidence type="ECO:0000256" key="6">
    <source>
        <dbReference type="ARBA" id="ARBA00022777"/>
    </source>
</evidence>
<evidence type="ECO:0000256" key="5">
    <source>
        <dbReference type="ARBA" id="ARBA00022741"/>
    </source>
</evidence>
<dbReference type="SUPFAM" id="SSF48371">
    <property type="entry name" value="ARM repeat"/>
    <property type="match status" value="2"/>
</dbReference>
<dbReference type="InterPro" id="IPR026683">
    <property type="entry name" value="TOR_cat"/>
</dbReference>
<evidence type="ECO:0000256" key="9">
    <source>
        <dbReference type="ARBA" id="ARBA00048679"/>
    </source>
</evidence>
<dbReference type="Gene3D" id="1.25.10.10">
    <property type="entry name" value="Leucine-rich Repeat Variant"/>
    <property type="match status" value="1"/>
</dbReference>
<keyword evidence="4" id="KW-0677">Repeat</keyword>
<evidence type="ECO:0000256" key="4">
    <source>
        <dbReference type="ARBA" id="ARBA00022737"/>
    </source>
</evidence>
<name>A0A422QBC3_9TRYP</name>
<dbReference type="InterPro" id="IPR011009">
    <property type="entry name" value="Kinase-like_dom_sf"/>
</dbReference>
<dbReference type="InterPro" id="IPR016024">
    <property type="entry name" value="ARM-type_fold"/>
</dbReference>
<dbReference type="FunFam" id="3.30.1010.10:FF:000034">
    <property type="entry name" value="Serine/threonine-protein kinase TOR"/>
    <property type="match status" value="1"/>
</dbReference>
<dbReference type="Gene3D" id="1.10.1070.11">
    <property type="entry name" value="Phosphatidylinositol 3-/4-kinase, catalytic domain"/>
    <property type="match status" value="1"/>
</dbReference>
<keyword evidence="6 15" id="KW-0418">Kinase</keyword>
<dbReference type="Proteomes" id="UP000284403">
    <property type="component" value="Unassembled WGS sequence"/>
</dbReference>
<comment type="catalytic activity">
    <reaction evidence="9">
        <text>L-seryl-[protein] + ATP = O-phospho-L-seryl-[protein] + ADP + H(+)</text>
        <dbReference type="Rhea" id="RHEA:17989"/>
        <dbReference type="Rhea" id="RHEA-COMP:9863"/>
        <dbReference type="Rhea" id="RHEA-COMP:11604"/>
        <dbReference type="ChEBI" id="CHEBI:15378"/>
        <dbReference type="ChEBI" id="CHEBI:29999"/>
        <dbReference type="ChEBI" id="CHEBI:30616"/>
        <dbReference type="ChEBI" id="CHEBI:83421"/>
        <dbReference type="ChEBI" id="CHEBI:456216"/>
        <dbReference type="EC" id="2.7.11.1"/>
    </reaction>
</comment>
<dbReference type="EMBL" id="MKKU01000012">
    <property type="protein sequence ID" value="RNF27225.1"/>
    <property type="molecule type" value="Genomic_DNA"/>
</dbReference>
<feature type="domain" description="PI3K/PI4K catalytic" evidence="12">
    <location>
        <begin position="2139"/>
        <end position="2466"/>
    </location>
</feature>
<feature type="domain" description="FAT" evidence="13">
    <location>
        <begin position="1429"/>
        <end position="1977"/>
    </location>
</feature>
<dbReference type="InterPro" id="IPR057564">
    <property type="entry name" value="HEAT_ATR"/>
</dbReference>
<keyword evidence="7" id="KW-0067">ATP-binding</keyword>
<evidence type="ECO:0000313" key="15">
    <source>
        <dbReference type="EMBL" id="RNF27225.1"/>
    </source>
</evidence>
<evidence type="ECO:0000256" key="1">
    <source>
        <dbReference type="ARBA" id="ARBA00011031"/>
    </source>
</evidence>
<dbReference type="SMART" id="SM00146">
    <property type="entry name" value="PI3Kc"/>
    <property type="match status" value="1"/>
</dbReference>
<evidence type="ECO:0000256" key="8">
    <source>
        <dbReference type="ARBA" id="ARBA00047899"/>
    </source>
</evidence>
<dbReference type="PROSITE" id="PS51190">
    <property type="entry name" value="FATC"/>
    <property type="match status" value="1"/>
</dbReference>
<dbReference type="SMART" id="SM01345">
    <property type="entry name" value="Rapamycin_bind"/>
    <property type="match status" value="1"/>
</dbReference>
<evidence type="ECO:0000259" key="11">
    <source>
        <dbReference type="PROSITE" id="PS50106"/>
    </source>
</evidence>
<keyword evidence="3 15" id="KW-0808">Transferase</keyword>
<dbReference type="PANTHER" id="PTHR11139">
    <property type="entry name" value="ATAXIA TELANGIECTASIA MUTATED ATM -RELATED"/>
    <property type="match status" value="1"/>
</dbReference>
<reference evidence="15 16" key="1">
    <citation type="journal article" date="2018" name="BMC Genomics">
        <title>Genomic comparison of Trypanosoma conorhini and Trypanosoma rangeli to Trypanosoma cruzi strains of high and low virulence.</title>
        <authorList>
            <person name="Bradwell K.R."/>
            <person name="Koparde V.N."/>
            <person name="Matveyev A.V."/>
            <person name="Serrano M.G."/>
            <person name="Alves J.M."/>
            <person name="Parikh H."/>
            <person name="Huang B."/>
            <person name="Lee V."/>
            <person name="Espinosa-Alvarez O."/>
            <person name="Ortiz P.A."/>
            <person name="Costa-Martins A.G."/>
            <person name="Teixeira M.M."/>
            <person name="Buck G.A."/>
        </authorList>
    </citation>
    <scope>NUCLEOTIDE SEQUENCE [LARGE SCALE GENOMIC DNA]</scope>
    <source>
        <strain evidence="15 16">025E</strain>
    </source>
</reference>
<evidence type="ECO:0000259" key="14">
    <source>
        <dbReference type="PROSITE" id="PS51190"/>
    </source>
</evidence>
<dbReference type="RefSeq" id="XP_029232431.1">
    <property type="nucleotide sequence ID" value="XM_029367473.1"/>
</dbReference>
<evidence type="ECO:0000313" key="16">
    <source>
        <dbReference type="Proteomes" id="UP000284403"/>
    </source>
</evidence>
<dbReference type="GO" id="GO:0106310">
    <property type="term" value="F:protein serine kinase activity"/>
    <property type="evidence" value="ECO:0007669"/>
    <property type="project" value="RHEA"/>
</dbReference>
<dbReference type="GO" id="GO:0031931">
    <property type="term" value="C:TORC1 complex"/>
    <property type="evidence" value="ECO:0007669"/>
    <property type="project" value="TreeGrafter"/>
</dbReference>
<accession>A0A422QBC3</accession>
<evidence type="ECO:0000256" key="7">
    <source>
        <dbReference type="ARBA" id="ARBA00022840"/>
    </source>
</evidence>
<dbReference type="InterPro" id="IPR003152">
    <property type="entry name" value="FATC_dom"/>
</dbReference>
<dbReference type="PROSITE" id="PS50106">
    <property type="entry name" value="PDZ"/>
    <property type="match status" value="1"/>
</dbReference>
<dbReference type="InterPro" id="IPR011989">
    <property type="entry name" value="ARM-like"/>
</dbReference>
<dbReference type="Pfam" id="PF11865">
    <property type="entry name" value="mTOR_dom"/>
    <property type="match status" value="1"/>
</dbReference>
<dbReference type="InterPro" id="IPR011990">
    <property type="entry name" value="TPR-like_helical_dom_sf"/>
</dbReference>
<dbReference type="InterPro" id="IPR003151">
    <property type="entry name" value="PIK-rel_kinase_FAT"/>
</dbReference>
<dbReference type="InterPro" id="IPR000403">
    <property type="entry name" value="PI3/4_kinase_cat_dom"/>
</dbReference>
<sequence>MTDAVYRSTDRFFKESASALGRQFSIIFRNLQGAPSSRPRRVNECLADLLDLLVAHPKEIAELGLLDYLFQLVNETFDDSYKKGLQALRVVFDAHIGDQHEERSRCVALLMKQAARGKCEEDCAAVLQDLGEVLQENVRSTSDMLGRYLNRAIAMMRQGASLHERAVGCQILATMVATSSGVIKRSPALLDTLNASCSPLFLLQETLDSAFMWHRHALVGLLTSVVEKHCIEVSASMAAQLSALVAEGIETADEQGRVLGLLTAIETVAASPTLQSAPWPLKAIHSFLTERDWNSSSSEVCVMVPRATGKALCLFRNDAELYAGVVRCLLSYISDWEESVAVVALSTLYDILKDANIAPHGELAVGAICDFIVKFPFRQLPFDALGRLQAQCGEQQLAGVDALLDRIEIDAAYTNLPKLSALLAFMEGRGREMRWRFRQLQIDISPQVPVDVLVRALPFLATLGCTEQIARVIELMFHEDLRVRRAAVDAVVTLCEKLISQSDNEKDDGSASHPIQRLNNTVTGAVGKLLDVAVADRDAELRYNVLCRLSTPFNLYLSLQDHLDALLMARNDVSKKARDRTLVLLCRLHPCNPAIVHSQLLRQQEYMLREIEAKDGSMSAAIYQASLLQMTAEHDTLLLQPRTVEVAVLERLQRQPFISKSFSIALLNLLRVILDRTGPHGHCDANQLLQPVLHIINGSTSSRRRKAALETLCSILTTITVKKQLNYVGIYLALARIIRSEAEEDEDVNYAAMKALSVLGAVNPIKLRLVLKALEEDVIEEAEEVVTSALARYKPRMRVSQHMTERYPSILLYLLVRTLQQSSDPEQQADTIATISCMIREIPGHQKAILLTHFLPQLQTWLADPERDHLYEGILVLMTELATLLRCFRDIIPSNTGSELLHSIRLFCLLPQASQKPLNSGVVELLDEVARSLSAQEMRDHRWAVEFIHQRVSQDKSDLDLVLRAVKSLESFLAVLHEKDLQSVLPHVLQCIEPEDATPSALRPKSKDINAACFDFLNQIMVKQPSLVKDCCAEIVHTVMWYIEHTNSQEEIEMGFSTLAFLVDLVNRQAKRFIVPIQHIAEQKGFSDSMFLALLNSAAHGFLKVRVPSTKRDKLKPELPLSVVSHLPGLSREDFEEEMLNTLKLGSDHFTVMGVSHQSGQTVINLRFCGGEELATNFRSFTRKAQETQSVLRRNLGILKLDQTPLNECKVNEALLQKIATIPVANKKKREQSWIAWLHKTSLEMLGNSPVQPLRCTAELAKYNSDLSRDLFTFAAAAFIAPLDKAQRALVMNTFTRALEMSPNDIKQILFGFAEFFESERGKNKLELVKKTVTMTCVVEREDVDKKFGINYDQSARGIVVTKLEPNAPGAKAKVPVGALLVAINGRKVTAVSEIVSLIKGINRIELTLNCEVEEWQRPESKPLMDLDVLARVAFDSQMHAKAIYLNEVLFDQLFSGLGEQVSCRQDTAVRSALQVAERLIEFYDHLGLSMVAKGLVKKMSAKFSGNIIAPEQFGFDEVGALEQLNWWGEALARYESRMLNTDGSINTSSLLGALRCLDALGETIEMEAVINKNWVQLDRESRAEVAPLKAKVALALGRWQQFDDLTEEPGVLEGLGMVERCAALFRRHRHEELLRFTKERRESLFDAFSESFMESYNRAYDMLVELQHLCHFEELVSFVNSGAERRCMLKELWHWRLAQMSSRPAHLRTLITINSLVLSPASDLASQVMCIRALSRSQWTSFADHMLNLLLEPAGDYQALCSQDPDVIHAYMKHCYATKSRRETVRLLSDILTQLQVGPDDERAEAWGCCWLLLGEWTMHLFPDKGDEAIEQLKKATELCPKNHLAFHSLGILHYDMSRDPSTPLEVQTGHHVSSITALFKSVELSSSQGDGVMEDVLRILSIWFSHSTLLEINEVIKEGIDRVPDYVWLKVIPQLVARIGITAKAARSILTELLVRVGSKYPHALIYPLTVTEKSPEAIRQLMAERVLKGIRVSNGPMVGEASLISNEMVRIAILWAEKWHSHIQQAAEKQTDASAILRILSPLYWELENPRTPNECGFEKTYGPTLRHARVALQNNTLDQAWSLLKQVYVQLNKATGERRLLMEDLSPTLGSIRESIVAVPGSFVLGQPLITIQKFHQRVFVMSSKQKPRRLGLDASNGQKYRFLLKGHEDLRQDERVMQFIEFVNTIFLTDSSSSAIGLTIPQYAVIPLTDNVGIIGWVENTETIYRLLETRRKEHGISIYEEVHMILRNGSLRNIEDYHQQSKERRKSMLSEVINNTPDDELRRIIWDKNDTCEQWLEYRVTYGHTLAIMSMVGYVLGLGDRHLNNLMLQGRGAVVHIDFGDCFEVAMHRALYAEAVPFRLTRLLVSALGITGVDGVYRLTCELVMKNLRRHCENLLSILEAFIYDPLINWRLANVGDGDRSFSRTESAVRGGDNNLLSPVNSNAREPQMQLSYSVARVREFVAGATVDQLNEEETRNIQGDLALARVRAKLTGEDFDAVNNSSLFHSSRRDACEDPGEDSGDGSSCGSHSYGDSQKDYFGMGNPVRTTYLSLRLVNGGANCLDVPHQVDRLIQEATSLDNLAEAYITGWAPFW</sequence>
<dbReference type="GeneID" id="40314143"/>
<dbReference type="SUPFAM" id="SSF50156">
    <property type="entry name" value="PDZ domain-like"/>
    <property type="match status" value="1"/>
</dbReference>
<dbReference type="GO" id="GO:0031932">
    <property type="term" value="C:TORC2 complex"/>
    <property type="evidence" value="ECO:0007669"/>
    <property type="project" value="TreeGrafter"/>
</dbReference>
<evidence type="ECO:0000259" key="12">
    <source>
        <dbReference type="PROSITE" id="PS50290"/>
    </source>
</evidence>
<proteinExistence type="inferred from homology"/>
<dbReference type="PROSITE" id="PS50290">
    <property type="entry name" value="PI3_4_KINASE_3"/>
    <property type="match status" value="1"/>
</dbReference>
<keyword evidence="5" id="KW-0547">Nucleotide-binding</keyword>
<dbReference type="InterPro" id="IPR036738">
    <property type="entry name" value="FRB_sf"/>
</dbReference>
<dbReference type="GO" id="GO:0044877">
    <property type="term" value="F:protein-containing complex binding"/>
    <property type="evidence" value="ECO:0007669"/>
    <property type="project" value="InterPro"/>
</dbReference>
<dbReference type="PANTHER" id="PTHR11139:SF121">
    <property type="entry name" value="NON-SPECIFIC SERINE_THREONINE PROTEIN KINASE"/>
    <property type="match status" value="1"/>
</dbReference>
<dbReference type="CDD" id="cd05169">
    <property type="entry name" value="PIKKc_TOR"/>
    <property type="match status" value="1"/>
</dbReference>
<feature type="region of interest" description="Disordered" evidence="10">
    <location>
        <begin position="2514"/>
        <end position="2535"/>
    </location>
</feature>
<dbReference type="InterPro" id="IPR018936">
    <property type="entry name" value="PI3/4_kinase_CS"/>
</dbReference>
<dbReference type="InterPro" id="IPR036940">
    <property type="entry name" value="PI3/4_kinase_cat_sf"/>
</dbReference>
<dbReference type="GO" id="GO:0016242">
    <property type="term" value="P:negative regulation of macroautophagy"/>
    <property type="evidence" value="ECO:0007669"/>
    <property type="project" value="TreeGrafter"/>
</dbReference>
<dbReference type="SUPFAM" id="SSF48452">
    <property type="entry name" value="TPR-like"/>
    <property type="match status" value="1"/>
</dbReference>
<dbReference type="SUPFAM" id="SSF56112">
    <property type="entry name" value="Protein kinase-like (PK-like)"/>
    <property type="match status" value="1"/>
</dbReference>
<dbReference type="Gene3D" id="2.30.42.10">
    <property type="match status" value="1"/>
</dbReference>
<dbReference type="GO" id="GO:0005737">
    <property type="term" value="C:cytoplasm"/>
    <property type="evidence" value="ECO:0007669"/>
    <property type="project" value="TreeGrafter"/>
</dbReference>
<comment type="catalytic activity">
    <reaction evidence="8">
        <text>L-threonyl-[protein] + ATP = O-phospho-L-threonyl-[protein] + ADP + H(+)</text>
        <dbReference type="Rhea" id="RHEA:46608"/>
        <dbReference type="Rhea" id="RHEA-COMP:11060"/>
        <dbReference type="Rhea" id="RHEA-COMP:11605"/>
        <dbReference type="ChEBI" id="CHEBI:15378"/>
        <dbReference type="ChEBI" id="CHEBI:30013"/>
        <dbReference type="ChEBI" id="CHEBI:30616"/>
        <dbReference type="ChEBI" id="CHEBI:61977"/>
        <dbReference type="ChEBI" id="CHEBI:456216"/>
        <dbReference type="EC" id="2.7.11.1"/>
    </reaction>
</comment>
<evidence type="ECO:0000256" key="2">
    <source>
        <dbReference type="ARBA" id="ARBA00012513"/>
    </source>
</evidence>
<feature type="domain" description="FATC" evidence="14">
    <location>
        <begin position="2566"/>
        <end position="2599"/>
    </location>
</feature>
<dbReference type="OrthoDB" id="2250022at2759"/>
<dbReference type="PROSITE" id="PS51189">
    <property type="entry name" value="FAT"/>
    <property type="match status" value="1"/>
</dbReference>
<dbReference type="GO" id="GO:0005634">
    <property type="term" value="C:nucleus"/>
    <property type="evidence" value="ECO:0007669"/>
    <property type="project" value="TreeGrafter"/>
</dbReference>
<dbReference type="Pfam" id="PF00454">
    <property type="entry name" value="PI3_PI4_kinase"/>
    <property type="match status" value="1"/>
</dbReference>
<dbReference type="GO" id="GO:0004674">
    <property type="term" value="F:protein serine/threonine kinase activity"/>
    <property type="evidence" value="ECO:0007669"/>
    <property type="project" value="UniProtKB-EC"/>
</dbReference>
<dbReference type="Gene3D" id="3.30.1010.10">
    <property type="entry name" value="Phosphatidylinositol 3-kinase Catalytic Subunit, Chain A, domain 4"/>
    <property type="match status" value="1"/>
</dbReference>
<dbReference type="EC" id="2.7.11.1" evidence="2"/>
<feature type="domain" description="PDZ" evidence="11">
    <location>
        <begin position="1336"/>
        <end position="1400"/>
    </location>
</feature>